<evidence type="ECO:0000313" key="2">
    <source>
        <dbReference type="Proteomes" id="UP001371305"/>
    </source>
</evidence>
<dbReference type="RefSeq" id="WP_341407027.1">
    <property type="nucleotide sequence ID" value="NZ_JBBUKT010000010.1"/>
</dbReference>
<reference evidence="1 2" key="1">
    <citation type="submission" date="2024-04" db="EMBL/GenBank/DDBJ databases">
        <title>Luteolibacter sp. isolated from soil.</title>
        <authorList>
            <person name="An J."/>
        </authorList>
    </citation>
    <scope>NUCLEOTIDE SEQUENCE [LARGE SCALE GENOMIC DNA]</scope>
    <source>
        <strain evidence="1 2">Y139</strain>
    </source>
</reference>
<keyword evidence="2" id="KW-1185">Reference proteome</keyword>
<dbReference type="EMBL" id="JBBUKT010000010">
    <property type="protein sequence ID" value="MEK7953263.1"/>
    <property type="molecule type" value="Genomic_DNA"/>
</dbReference>
<comment type="caution">
    <text evidence="1">The sequence shown here is derived from an EMBL/GenBank/DDBJ whole genome shotgun (WGS) entry which is preliminary data.</text>
</comment>
<name>A0ABU9AZR3_9BACT</name>
<sequence>MKVFNESPPSDTFPITGCEVPESDWPPLLLDIISVWGGFAAISPESAAAILLTVTGGIVGGRVTIDAPLVGSLPPSLQLTILRDYVPLLRRAIQRMLVAVEGEIIHWLKPYEHLSDRRAQNNELASLETRLNALILRGEALKSTTENEREMMNAFCNQTENRILMEYEAVVAETKAIRAAVNALRFRIKAMMIVPSFGIEELNAMNGHSFDRTILEVSTSPGYFDRLARLPVRAQERLASFRRNSDWATRLEFVDGSYKPRSSVSSIVLATADELEAAHADNVLSASQLVTQYLVCDPSREPLAKSDRPDPGVAWGEHVSRLFSRRLEGESIPYSFTPDAKAEFLKLVESHSSRALDGAWDEQWESYPWTVAKIALCVRLLRVEGEPTVNTPDLVIAMWVAKGLIEKTREFVKLARSGPGRSRALDRLLEGEEPEESPLEIMYHKLKALGPCTRRTLFRAYSRQDYSQLVPVLTRLVGLGWVERAGKLYKVASEESNQVSVSEVNASVKPMCE</sequence>
<organism evidence="1 2">
    <name type="scientific">Luteolibacter soli</name>
    <dbReference type="NCBI Taxonomy" id="3135280"/>
    <lineage>
        <taxon>Bacteria</taxon>
        <taxon>Pseudomonadati</taxon>
        <taxon>Verrucomicrobiota</taxon>
        <taxon>Verrucomicrobiia</taxon>
        <taxon>Verrucomicrobiales</taxon>
        <taxon>Verrucomicrobiaceae</taxon>
        <taxon>Luteolibacter</taxon>
    </lineage>
</organism>
<gene>
    <name evidence="1" type="ORF">WKV53_22305</name>
</gene>
<evidence type="ECO:0000313" key="1">
    <source>
        <dbReference type="EMBL" id="MEK7953263.1"/>
    </source>
</evidence>
<proteinExistence type="predicted"/>
<protein>
    <recommendedName>
        <fullName evidence="3">DUF3987 domain-containing protein</fullName>
    </recommendedName>
</protein>
<evidence type="ECO:0008006" key="3">
    <source>
        <dbReference type="Google" id="ProtNLM"/>
    </source>
</evidence>
<dbReference type="Proteomes" id="UP001371305">
    <property type="component" value="Unassembled WGS sequence"/>
</dbReference>
<accession>A0ABU9AZR3</accession>